<dbReference type="RefSeq" id="XP_009543433.1">
    <property type="nucleotide sequence ID" value="XM_009545138.1"/>
</dbReference>
<dbReference type="GeneID" id="20666514"/>
<proteinExistence type="predicted"/>
<gene>
    <name evidence="3" type="primary">akr1</name>
    <name evidence="3" type="ORF">HETIRDRAFT_116280</name>
</gene>
<dbReference type="Pfam" id="PF00248">
    <property type="entry name" value="Aldo_ket_red"/>
    <property type="match status" value="2"/>
</dbReference>
<reference evidence="3 4" key="1">
    <citation type="journal article" date="2012" name="New Phytol.">
        <title>Insight into trade-off between wood decay and parasitism from the genome of a fungal forest pathogen.</title>
        <authorList>
            <person name="Olson A."/>
            <person name="Aerts A."/>
            <person name="Asiegbu F."/>
            <person name="Belbahri L."/>
            <person name="Bouzid O."/>
            <person name="Broberg A."/>
            <person name="Canback B."/>
            <person name="Coutinho P.M."/>
            <person name="Cullen D."/>
            <person name="Dalman K."/>
            <person name="Deflorio G."/>
            <person name="van Diepen L.T."/>
            <person name="Dunand C."/>
            <person name="Duplessis S."/>
            <person name="Durling M."/>
            <person name="Gonthier P."/>
            <person name="Grimwood J."/>
            <person name="Fossdal C.G."/>
            <person name="Hansson D."/>
            <person name="Henrissat B."/>
            <person name="Hietala A."/>
            <person name="Himmelstrand K."/>
            <person name="Hoffmeister D."/>
            <person name="Hogberg N."/>
            <person name="James T.Y."/>
            <person name="Karlsson M."/>
            <person name="Kohler A."/>
            <person name="Kues U."/>
            <person name="Lee Y.H."/>
            <person name="Lin Y.C."/>
            <person name="Lind M."/>
            <person name="Lindquist E."/>
            <person name="Lombard V."/>
            <person name="Lucas S."/>
            <person name="Lunden K."/>
            <person name="Morin E."/>
            <person name="Murat C."/>
            <person name="Park J."/>
            <person name="Raffaello T."/>
            <person name="Rouze P."/>
            <person name="Salamov A."/>
            <person name="Schmutz J."/>
            <person name="Solheim H."/>
            <person name="Stahlberg J."/>
            <person name="Velez H."/>
            <person name="de Vries R.P."/>
            <person name="Wiebenga A."/>
            <person name="Woodward S."/>
            <person name="Yakovlev I."/>
            <person name="Garbelotto M."/>
            <person name="Martin F."/>
            <person name="Grigoriev I.V."/>
            <person name="Stenlid J."/>
        </authorList>
    </citation>
    <scope>NUCLEOTIDE SEQUENCE [LARGE SCALE GENOMIC DNA]</scope>
    <source>
        <strain evidence="3 4">TC 32-1</strain>
    </source>
</reference>
<dbReference type="Proteomes" id="UP000030671">
    <property type="component" value="Unassembled WGS sequence"/>
</dbReference>
<evidence type="ECO:0000256" key="1">
    <source>
        <dbReference type="ARBA" id="ARBA00023002"/>
    </source>
</evidence>
<keyword evidence="1" id="KW-0560">Oxidoreductase</keyword>
<evidence type="ECO:0000313" key="3">
    <source>
        <dbReference type="EMBL" id="ETW83663.1"/>
    </source>
</evidence>
<dbReference type="eggNOG" id="KOG1575">
    <property type="taxonomic scope" value="Eukaryota"/>
</dbReference>
<dbReference type="InParanoid" id="W4KCZ9"/>
<dbReference type="AlphaFoldDB" id="W4KCZ9"/>
<dbReference type="InterPro" id="IPR023210">
    <property type="entry name" value="NADP_OxRdtase_dom"/>
</dbReference>
<feature type="domain" description="NADP-dependent oxidoreductase" evidence="2">
    <location>
        <begin position="138"/>
        <end position="173"/>
    </location>
</feature>
<protein>
    <submittedName>
        <fullName evidence="3">Aldo-keto reductase 1</fullName>
    </submittedName>
</protein>
<dbReference type="GO" id="GO:0016491">
    <property type="term" value="F:oxidoreductase activity"/>
    <property type="evidence" value="ECO:0007669"/>
    <property type="project" value="UniProtKB-KW"/>
</dbReference>
<sequence length="343" mass="38446">MYEDPRAREGAPHQDSLLKVSGSYRLRHAVGVGWHIRFYNRVLVNVPHLPESSLPLQLVRDSEHIMEMRLGNSGLKVSRIILGCMSYGSSERMPWVLGEEEGIRHVKAAYDIGTRRSILQITVTEKHVGQNPEDFGYVNQEGLSRKHIFDSVKHSLRRLQLDYIDVLQFHAMQNYAIAHGLTPSISMQNHYNMIYREEEQEMMPVLKSPPGRGLLARPARAERTTRGSFDRWHAMYLDDSGAAQVIDRVEKLSKNKGVSTAQISMAWILSKDGRSAFAPIQQLSGLKSLCILGVTSVVAAPVIGTTPLDNLYDIVGGSDVSLTGDEVKYLEEAYRPMPILGHS</sequence>
<dbReference type="KEGG" id="hir:HETIRDRAFT_116280"/>
<evidence type="ECO:0000313" key="4">
    <source>
        <dbReference type="Proteomes" id="UP000030671"/>
    </source>
</evidence>
<dbReference type="InterPro" id="IPR050523">
    <property type="entry name" value="AKR_Detox_Biosynth"/>
</dbReference>
<keyword evidence="4" id="KW-1185">Reference proteome</keyword>
<name>W4KCZ9_HETIT</name>
<dbReference type="PANTHER" id="PTHR43364">
    <property type="entry name" value="NADH-SPECIFIC METHYLGLYOXAL REDUCTASE-RELATED"/>
    <property type="match status" value="1"/>
</dbReference>
<feature type="domain" description="NADP-dependent oxidoreductase" evidence="2">
    <location>
        <begin position="178"/>
        <end position="334"/>
    </location>
</feature>
<dbReference type="OrthoDB" id="48988at2759"/>
<dbReference type="PANTHER" id="PTHR43364:SF4">
    <property type="entry name" value="NAD(P)-LINKED OXIDOREDUCTASE SUPERFAMILY PROTEIN"/>
    <property type="match status" value="1"/>
</dbReference>
<dbReference type="Gene3D" id="3.20.20.100">
    <property type="entry name" value="NADP-dependent oxidoreductase domain"/>
    <property type="match status" value="3"/>
</dbReference>
<dbReference type="HOGENOM" id="CLU_023205_2_0_1"/>
<organism evidence="3 4">
    <name type="scientific">Heterobasidion irregulare (strain TC 32-1)</name>
    <dbReference type="NCBI Taxonomy" id="747525"/>
    <lineage>
        <taxon>Eukaryota</taxon>
        <taxon>Fungi</taxon>
        <taxon>Dikarya</taxon>
        <taxon>Basidiomycota</taxon>
        <taxon>Agaricomycotina</taxon>
        <taxon>Agaricomycetes</taxon>
        <taxon>Russulales</taxon>
        <taxon>Bondarzewiaceae</taxon>
        <taxon>Heterobasidion</taxon>
        <taxon>Heterobasidion annosum species complex</taxon>
    </lineage>
</organism>
<dbReference type="InterPro" id="IPR036812">
    <property type="entry name" value="NAD(P)_OxRdtase_dom_sf"/>
</dbReference>
<dbReference type="SUPFAM" id="SSF51430">
    <property type="entry name" value="NAD(P)-linked oxidoreductase"/>
    <property type="match status" value="1"/>
</dbReference>
<accession>W4KCZ9</accession>
<dbReference type="EMBL" id="KI925456">
    <property type="protein sequence ID" value="ETW83663.1"/>
    <property type="molecule type" value="Genomic_DNA"/>
</dbReference>
<evidence type="ECO:0000259" key="2">
    <source>
        <dbReference type="Pfam" id="PF00248"/>
    </source>
</evidence>